<gene>
    <name evidence="1" type="ORF">JFY71_00795</name>
</gene>
<proteinExistence type="predicted"/>
<reference evidence="1 2" key="1">
    <citation type="journal article" date="2022" name="Int. J. Syst. Evol. Microbiol.">
        <title>Miniphocaeibacter halophilus sp. nov., an ammonium-tolerant acetate-producing bacterium isolated from a biogas system.</title>
        <authorList>
            <person name="Schnurer A."/>
            <person name="Singh A."/>
            <person name="Bi S."/>
            <person name="Qiao W."/>
            <person name="Westerholm M."/>
        </authorList>
    </citation>
    <scope>NUCLEOTIDE SEQUENCE [LARGE SCALE GENOMIC DNA]</scope>
    <source>
        <strain evidence="1 2">AMB_01</strain>
    </source>
</reference>
<dbReference type="EMBL" id="CP066744">
    <property type="protein sequence ID" value="QQK08105.1"/>
    <property type="molecule type" value="Genomic_DNA"/>
</dbReference>
<organism evidence="1 2">
    <name type="scientific">Miniphocaeibacter halophilus</name>
    <dbReference type="NCBI Taxonomy" id="2931922"/>
    <lineage>
        <taxon>Bacteria</taxon>
        <taxon>Bacillati</taxon>
        <taxon>Bacillota</taxon>
        <taxon>Tissierellia</taxon>
        <taxon>Tissierellales</taxon>
        <taxon>Peptoniphilaceae</taxon>
        <taxon>Miniphocaeibacter</taxon>
    </lineage>
</organism>
<sequence length="281" mass="30727">MKKKILAILLAVSMLVVVGCSSKDKENGTTETTGAATTSEEKLEKIKVGATATPHGEILEALKEDFKAEGLEVEVVDFDDYVMPNIALDSGDIDANFFQHKQYLEQENDEKGYDFVVAGEIHVEPMGFYSTKYKSLDELPEGAEILIPDDPTNGGRALLLLEKNGLIKLDDSTNLSATKENVAENPKNLKFTALQAVNIPSAYVDVDGAVINSNYALTVDLNPLKDSIVTEGNDSPYVNIVAVKSENKDNENIKKLVKVMTSEKCKKFIEEKYEGAVVPAF</sequence>
<keyword evidence="2" id="KW-1185">Reference proteome</keyword>
<evidence type="ECO:0000313" key="2">
    <source>
        <dbReference type="Proteomes" id="UP000595814"/>
    </source>
</evidence>
<name>A0AC61MR19_9FIRM</name>
<dbReference type="Proteomes" id="UP000595814">
    <property type="component" value="Chromosome"/>
</dbReference>
<evidence type="ECO:0000313" key="1">
    <source>
        <dbReference type="EMBL" id="QQK08105.1"/>
    </source>
</evidence>
<accession>A0AC61MR19</accession>
<protein>
    <submittedName>
        <fullName evidence="1">MetQ/NlpA family ABC transporter substrate-binding protein</fullName>
    </submittedName>
</protein>